<evidence type="ECO:0000256" key="5">
    <source>
        <dbReference type="PROSITE-ProRule" id="PRU01091"/>
    </source>
</evidence>
<evidence type="ECO:0000256" key="4">
    <source>
        <dbReference type="ARBA" id="ARBA00023163"/>
    </source>
</evidence>
<dbReference type="GO" id="GO:0003677">
    <property type="term" value="F:DNA binding"/>
    <property type="evidence" value="ECO:0007669"/>
    <property type="project" value="UniProtKB-UniRule"/>
</dbReference>
<dbReference type="PANTHER" id="PTHR35807:SF1">
    <property type="entry name" value="TRANSCRIPTIONAL REGULATOR REDD"/>
    <property type="match status" value="1"/>
</dbReference>
<dbReference type="Gene3D" id="1.25.40.10">
    <property type="entry name" value="Tetratricopeptide repeat domain"/>
    <property type="match status" value="3"/>
</dbReference>
<dbReference type="Pfam" id="PF03704">
    <property type="entry name" value="BTAD"/>
    <property type="match status" value="1"/>
</dbReference>
<dbReference type="GO" id="GO:0000160">
    <property type="term" value="P:phosphorelay signal transduction system"/>
    <property type="evidence" value="ECO:0007669"/>
    <property type="project" value="InterPro"/>
</dbReference>
<dbReference type="InterPro" id="IPR036388">
    <property type="entry name" value="WH-like_DNA-bd_sf"/>
</dbReference>
<feature type="domain" description="OmpR/PhoB-type" evidence="6">
    <location>
        <begin position="1"/>
        <end position="88"/>
    </location>
</feature>
<dbReference type="PROSITE" id="PS51755">
    <property type="entry name" value="OMPR_PHOB"/>
    <property type="match status" value="1"/>
</dbReference>
<dbReference type="InterPro" id="IPR005158">
    <property type="entry name" value="BTAD"/>
</dbReference>
<dbReference type="PRINTS" id="PR00364">
    <property type="entry name" value="DISEASERSIST"/>
</dbReference>
<dbReference type="AlphaFoldDB" id="A0A927MC09"/>
<keyword evidence="8" id="KW-1185">Reference proteome</keyword>
<dbReference type="CDD" id="cd15831">
    <property type="entry name" value="BTAD"/>
    <property type="match status" value="1"/>
</dbReference>
<dbReference type="PANTHER" id="PTHR35807">
    <property type="entry name" value="TRANSCRIPTIONAL REGULATOR REDD-RELATED"/>
    <property type="match status" value="1"/>
</dbReference>
<evidence type="ECO:0000256" key="1">
    <source>
        <dbReference type="ARBA" id="ARBA00005820"/>
    </source>
</evidence>
<dbReference type="Gene3D" id="3.40.50.300">
    <property type="entry name" value="P-loop containing nucleotide triphosphate hydrolases"/>
    <property type="match status" value="1"/>
</dbReference>
<comment type="similarity">
    <text evidence="1">Belongs to the AfsR/DnrI/RedD regulatory family.</text>
</comment>
<dbReference type="Gene3D" id="1.10.10.10">
    <property type="entry name" value="Winged helix-like DNA-binding domain superfamily/Winged helix DNA-binding domain"/>
    <property type="match status" value="1"/>
</dbReference>
<dbReference type="EMBL" id="JADBEB010000001">
    <property type="protein sequence ID" value="MBE1488305.1"/>
    <property type="molecule type" value="Genomic_DNA"/>
</dbReference>
<feature type="DNA-binding region" description="OmpR/PhoB-type" evidence="5">
    <location>
        <begin position="1"/>
        <end position="88"/>
    </location>
</feature>
<dbReference type="RefSeq" id="WP_192767994.1">
    <property type="nucleotide sequence ID" value="NZ_JADBEB010000001.1"/>
</dbReference>
<dbReference type="GO" id="GO:0006355">
    <property type="term" value="P:regulation of DNA-templated transcription"/>
    <property type="evidence" value="ECO:0007669"/>
    <property type="project" value="InterPro"/>
</dbReference>
<proteinExistence type="inferred from homology"/>
<keyword evidence="3 5" id="KW-0238">DNA-binding</keyword>
<evidence type="ECO:0000256" key="3">
    <source>
        <dbReference type="ARBA" id="ARBA00023125"/>
    </source>
</evidence>
<comment type="caution">
    <text evidence="7">The sequence shown here is derived from an EMBL/GenBank/DDBJ whole genome shotgun (WGS) entry which is preliminary data.</text>
</comment>
<dbReference type="InterPro" id="IPR051677">
    <property type="entry name" value="AfsR-DnrI-RedD_regulator"/>
</dbReference>
<dbReference type="InterPro" id="IPR001867">
    <property type="entry name" value="OmpR/PhoB-type_DNA-bd"/>
</dbReference>
<dbReference type="SUPFAM" id="SSF52540">
    <property type="entry name" value="P-loop containing nucleoside triphosphate hydrolases"/>
    <property type="match status" value="1"/>
</dbReference>
<protein>
    <submittedName>
        <fullName evidence="7">DNA-binding SARP family transcriptional activator</fullName>
    </submittedName>
</protein>
<sequence length="989" mass="105745">MRFGLLGPVVAWSGGRAVPVGGARERYVLATLLLNADRLTPADRLVNALWPQPPSSARAQLHNLVSRLRGRVGGGVILTRPTGYELSTAGAEVDLLDFRELVERGRRAAATAAFAPAEALFSEALALWRGSALADVADELAGPARVALHEERLAAQEARLGSRLALGRHDEVLADVTPLIAEHPYRERLYETQMLALAAVGRRADALQLYREAYRRFDEELGVTPGTALRALERRILAGEVSTLGHAAPVVVPRELPPEISVLTGRSKLRAEIAGALRHHGGGGPSVAVLVGPGGVGKTALAVVTGGAVLDAFPDGQLFANLRGSHRDRADPHSLLGRFLRRLGVGDSAVPDDPDERIGLYRSTLAERRLLLVLDDAGAEAQVRPLLPGSPSCAILITSRYQLGALLDARRWTVPALDPEDSVELLARIVGADRVAAEPVAASAVVTLCGNLPLATCVAAGRLAGRPRWSLEKFRDRLARERGRLDELALGDLDVRASIATSYQLLEPTARLLLRRLGLLATPDWPAWVAAALLGDDEDALSGRLLETLADVHLIEPLGADPVGQDRFRLHDLIADFAAERATAEENPADRDAALTRVLSGWSGLAAIADERIGHSLQGAIGLPVPPVPYGAEGPARDAPQQWFETELTALTATVEQAGESGDAEITSGLALRMVGFLALRTYDVERERVLRAAVACARAHGADRYLVRLLLSLFGLAAQRSRFTELPELAAEGLALARKLGDRLGEVGALGNAGWAAQSVGRLTEAAEWFRAGLTACGEDTPPDLVRWLSLSVVRTRHEAGQSAQAVPLVERLLADRRPADSPRATAQLLTLGADVLLGVGRTDDAERALIEAAQILDGLNDELGLSHVDHAMAGVHLSRGEWVAAEERLARVLPVQERLGVRVELAGTLRTYGDLELGRGRKAAAAELLRRSLEIWQEIGAELEAIRTLARLAHCDPASAAATRGECRRVLHDLGLTDDALRLPGYL</sequence>
<dbReference type="SMART" id="SM01043">
    <property type="entry name" value="BTAD"/>
    <property type="match status" value="1"/>
</dbReference>
<accession>A0A927MC09</accession>
<name>A0A927MC09_9ACTN</name>
<evidence type="ECO:0000313" key="8">
    <source>
        <dbReference type="Proteomes" id="UP000649753"/>
    </source>
</evidence>
<reference evidence="7" key="1">
    <citation type="submission" date="2020-10" db="EMBL/GenBank/DDBJ databases">
        <title>Sequencing the genomes of 1000 actinobacteria strains.</title>
        <authorList>
            <person name="Klenk H.-P."/>
        </authorList>
    </citation>
    <scope>NUCLEOTIDE SEQUENCE</scope>
    <source>
        <strain evidence="7">DSM 46832</strain>
    </source>
</reference>
<evidence type="ECO:0000259" key="6">
    <source>
        <dbReference type="PROSITE" id="PS51755"/>
    </source>
</evidence>
<dbReference type="InterPro" id="IPR027417">
    <property type="entry name" value="P-loop_NTPase"/>
</dbReference>
<keyword evidence="2" id="KW-0805">Transcription regulation</keyword>
<dbReference type="SUPFAM" id="SSF46894">
    <property type="entry name" value="C-terminal effector domain of the bipartite response regulators"/>
    <property type="match status" value="1"/>
</dbReference>
<evidence type="ECO:0000313" key="7">
    <source>
        <dbReference type="EMBL" id="MBE1488305.1"/>
    </source>
</evidence>
<dbReference type="GO" id="GO:0043531">
    <property type="term" value="F:ADP binding"/>
    <property type="evidence" value="ECO:0007669"/>
    <property type="project" value="InterPro"/>
</dbReference>
<organism evidence="7 8">
    <name type="scientific">Plantactinospora soyae</name>
    <dbReference type="NCBI Taxonomy" id="1544732"/>
    <lineage>
        <taxon>Bacteria</taxon>
        <taxon>Bacillati</taxon>
        <taxon>Actinomycetota</taxon>
        <taxon>Actinomycetes</taxon>
        <taxon>Micromonosporales</taxon>
        <taxon>Micromonosporaceae</taxon>
        <taxon>Plantactinospora</taxon>
    </lineage>
</organism>
<dbReference type="Proteomes" id="UP000649753">
    <property type="component" value="Unassembled WGS sequence"/>
</dbReference>
<dbReference type="SMART" id="SM00862">
    <property type="entry name" value="Trans_reg_C"/>
    <property type="match status" value="1"/>
</dbReference>
<gene>
    <name evidence="7" type="ORF">H4W31_003943</name>
</gene>
<evidence type="ECO:0000256" key="2">
    <source>
        <dbReference type="ARBA" id="ARBA00023015"/>
    </source>
</evidence>
<dbReference type="InterPro" id="IPR016032">
    <property type="entry name" value="Sig_transdc_resp-reg_C-effctor"/>
</dbReference>
<dbReference type="InterPro" id="IPR011990">
    <property type="entry name" value="TPR-like_helical_dom_sf"/>
</dbReference>
<dbReference type="SUPFAM" id="SSF48452">
    <property type="entry name" value="TPR-like"/>
    <property type="match status" value="2"/>
</dbReference>
<keyword evidence="4" id="KW-0804">Transcription</keyword>
<dbReference type="Pfam" id="PF13424">
    <property type="entry name" value="TPR_12"/>
    <property type="match status" value="1"/>
</dbReference>